<dbReference type="PANTHER" id="PTHR28538:SF1">
    <property type="entry name" value="INTEGRAL INNER NUCLEAR MEMBRANE PROTEIN IMA1"/>
    <property type="match status" value="1"/>
</dbReference>
<reference evidence="9" key="1">
    <citation type="journal article" date="2020" name="Stud. Mycol.">
        <title>101 Dothideomycetes genomes: a test case for predicting lifestyles and emergence of pathogens.</title>
        <authorList>
            <person name="Haridas S."/>
            <person name="Albert R."/>
            <person name="Binder M."/>
            <person name="Bloem J."/>
            <person name="Labutti K."/>
            <person name="Salamov A."/>
            <person name="Andreopoulos B."/>
            <person name="Baker S."/>
            <person name="Barry K."/>
            <person name="Bills G."/>
            <person name="Bluhm B."/>
            <person name="Cannon C."/>
            <person name="Castanera R."/>
            <person name="Culley D."/>
            <person name="Daum C."/>
            <person name="Ezra D."/>
            <person name="Gonzalez J."/>
            <person name="Henrissat B."/>
            <person name="Kuo A."/>
            <person name="Liang C."/>
            <person name="Lipzen A."/>
            <person name="Lutzoni F."/>
            <person name="Magnuson J."/>
            <person name="Mondo S."/>
            <person name="Nolan M."/>
            <person name="Ohm R."/>
            <person name="Pangilinan J."/>
            <person name="Park H.-J."/>
            <person name="Ramirez L."/>
            <person name="Alfaro M."/>
            <person name="Sun H."/>
            <person name="Tritt A."/>
            <person name="Yoshinaga Y."/>
            <person name="Zwiers L.-H."/>
            <person name="Turgeon B."/>
            <person name="Goodwin S."/>
            <person name="Spatafora J."/>
            <person name="Crous P."/>
            <person name="Grigoriev I."/>
        </authorList>
    </citation>
    <scope>NUCLEOTIDE SEQUENCE</scope>
    <source>
        <strain evidence="9">ATCC 74209</strain>
    </source>
</reference>
<dbReference type="AlphaFoldDB" id="A0A9P4JNQ9"/>
<dbReference type="GO" id="GO:0071765">
    <property type="term" value="P:nuclear inner membrane organization"/>
    <property type="evidence" value="ECO:0007669"/>
    <property type="project" value="InterPro"/>
</dbReference>
<dbReference type="Proteomes" id="UP000799536">
    <property type="component" value="Unassembled WGS sequence"/>
</dbReference>
<evidence type="ECO:0000256" key="5">
    <source>
        <dbReference type="ARBA" id="ARBA00023242"/>
    </source>
</evidence>
<dbReference type="GO" id="GO:0034992">
    <property type="term" value="C:microtubule organizing center attachment site"/>
    <property type="evidence" value="ECO:0007669"/>
    <property type="project" value="TreeGrafter"/>
</dbReference>
<evidence type="ECO:0000256" key="1">
    <source>
        <dbReference type="ARBA" id="ARBA00004473"/>
    </source>
</evidence>
<dbReference type="Pfam" id="PF09779">
    <property type="entry name" value="Ima1_N"/>
    <property type="match status" value="1"/>
</dbReference>
<feature type="transmembrane region" description="Helical" evidence="7">
    <location>
        <begin position="179"/>
        <end position="201"/>
    </location>
</feature>
<keyword evidence="4 7" id="KW-0472">Membrane</keyword>
<protein>
    <recommendedName>
        <fullName evidence="8">Ima1 N-terminal domain-containing protein</fullName>
    </recommendedName>
</protein>
<feature type="transmembrane region" description="Helical" evidence="7">
    <location>
        <begin position="304"/>
        <end position="326"/>
    </location>
</feature>
<feature type="transmembrane region" description="Helical" evidence="7">
    <location>
        <begin position="274"/>
        <end position="292"/>
    </location>
</feature>
<proteinExistence type="predicted"/>
<organism evidence="9 10">
    <name type="scientific">Delitschia confertaspora ATCC 74209</name>
    <dbReference type="NCBI Taxonomy" id="1513339"/>
    <lineage>
        <taxon>Eukaryota</taxon>
        <taxon>Fungi</taxon>
        <taxon>Dikarya</taxon>
        <taxon>Ascomycota</taxon>
        <taxon>Pezizomycotina</taxon>
        <taxon>Dothideomycetes</taxon>
        <taxon>Pleosporomycetidae</taxon>
        <taxon>Pleosporales</taxon>
        <taxon>Delitschiaceae</taxon>
        <taxon>Delitschia</taxon>
    </lineage>
</organism>
<dbReference type="EMBL" id="ML994020">
    <property type="protein sequence ID" value="KAF2200479.1"/>
    <property type="molecule type" value="Genomic_DNA"/>
</dbReference>
<evidence type="ECO:0000256" key="6">
    <source>
        <dbReference type="SAM" id="MobiDB-lite"/>
    </source>
</evidence>
<dbReference type="OrthoDB" id="5966927at2759"/>
<dbReference type="PANTHER" id="PTHR28538">
    <property type="entry name" value="INTEGRAL INNER NUCLEAR MEMBRANE PROTEIN IMA1"/>
    <property type="match status" value="1"/>
</dbReference>
<feature type="domain" description="Ima1 N-terminal" evidence="8">
    <location>
        <begin position="10"/>
        <end position="139"/>
    </location>
</feature>
<sequence length="379" mass="42921">MSILRRYLWCHYCTQKTPNTQSGVVRKFTCQNCGAVNYLDERGEITDPPAEATGFTSNFHYARPVPRATSPELAGPPEQDSLFCRECLKNQQLVATALAEYLPSPDDPEYTKYEATVDAYKNDLEQRYPQVCADCIPRVRSRIRAAGYAAKTDHLRRVLEKTRNGGALYGRSSWNWRNIVLLLAGWIYVASVIFGLLWHTFGALMRPEDVLNDESQCAYQAWNRGQVEPQCFDHMWVYAQIGLLCGLLSFWWNPKLQQKASGSSGRLKGLRSHMTLQAVLLAARILSMYYLAEVPSTFQNALDIFRAGHAFMGFFVLLVSITVSLLKPSLNHFPDNRNIPPSRSPRSHPTLLLQRHHRATPPLTPPQPPIQPPLLPLQP</sequence>
<dbReference type="GO" id="GO:0005637">
    <property type="term" value="C:nuclear inner membrane"/>
    <property type="evidence" value="ECO:0007669"/>
    <property type="project" value="UniProtKB-SubCell"/>
</dbReference>
<keyword evidence="5" id="KW-0539">Nucleus</keyword>
<feature type="region of interest" description="Disordered" evidence="6">
    <location>
        <begin position="358"/>
        <end position="379"/>
    </location>
</feature>
<dbReference type="GO" id="GO:0034506">
    <property type="term" value="C:chromosome, centromeric core domain"/>
    <property type="evidence" value="ECO:0007669"/>
    <property type="project" value="TreeGrafter"/>
</dbReference>
<feature type="transmembrane region" description="Helical" evidence="7">
    <location>
        <begin position="235"/>
        <end position="253"/>
    </location>
</feature>
<comment type="caution">
    <text evidence="9">The sequence shown here is derived from an EMBL/GenBank/DDBJ whole genome shotgun (WGS) entry which is preliminary data.</text>
</comment>
<name>A0A9P4JNQ9_9PLEO</name>
<keyword evidence="10" id="KW-1185">Reference proteome</keyword>
<keyword evidence="2 7" id="KW-0812">Transmembrane</keyword>
<comment type="subcellular location">
    <subcellularLocation>
        <location evidence="1">Nucleus inner membrane</location>
        <topology evidence="1">Multi-pass membrane protein</topology>
    </subcellularLocation>
</comment>
<evidence type="ECO:0000259" key="8">
    <source>
        <dbReference type="Pfam" id="PF09779"/>
    </source>
</evidence>
<evidence type="ECO:0000256" key="2">
    <source>
        <dbReference type="ARBA" id="ARBA00022692"/>
    </source>
</evidence>
<dbReference type="InterPro" id="IPR042321">
    <property type="entry name" value="Ima1"/>
</dbReference>
<feature type="compositionally biased region" description="Pro residues" evidence="6">
    <location>
        <begin position="362"/>
        <end position="379"/>
    </location>
</feature>
<evidence type="ECO:0000256" key="3">
    <source>
        <dbReference type="ARBA" id="ARBA00022989"/>
    </source>
</evidence>
<gene>
    <name evidence="9" type="ORF">GQ43DRAFT_373710</name>
</gene>
<dbReference type="InterPro" id="IPR018617">
    <property type="entry name" value="Ima1_N"/>
</dbReference>
<dbReference type="GO" id="GO:0044732">
    <property type="term" value="C:mitotic spindle pole body"/>
    <property type="evidence" value="ECO:0007669"/>
    <property type="project" value="TreeGrafter"/>
</dbReference>
<accession>A0A9P4JNQ9</accession>
<keyword evidence="3 7" id="KW-1133">Transmembrane helix</keyword>
<evidence type="ECO:0000313" key="10">
    <source>
        <dbReference type="Proteomes" id="UP000799536"/>
    </source>
</evidence>
<evidence type="ECO:0000256" key="4">
    <source>
        <dbReference type="ARBA" id="ARBA00023136"/>
    </source>
</evidence>
<evidence type="ECO:0000313" key="9">
    <source>
        <dbReference type="EMBL" id="KAF2200479.1"/>
    </source>
</evidence>
<evidence type="ECO:0000256" key="7">
    <source>
        <dbReference type="SAM" id="Phobius"/>
    </source>
</evidence>